<keyword evidence="1" id="KW-0472">Membrane</keyword>
<dbReference type="RefSeq" id="WP_203992065.1">
    <property type="nucleotide sequence ID" value="NZ_BOPB01000002.1"/>
</dbReference>
<keyword evidence="1" id="KW-1133">Transmembrane helix</keyword>
<evidence type="ECO:0008006" key="4">
    <source>
        <dbReference type="Google" id="ProtNLM"/>
    </source>
</evidence>
<name>A0ABQ4IPF6_9ACTN</name>
<evidence type="ECO:0000256" key="1">
    <source>
        <dbReference type="SAM" id="Phobius"/>
    </source>
</evidence>
<keyword evidence="3" id="KW-1185">Reference proteome</keyword>
<sequence>MELHRSRGPLVLGLFFFVAGVVLLGCFELTVLGWIIGLIALLLGGGIVFAERRPFTFKIGPNGLAARVAGFNRAVPWAEIDAIILDQQVPTIEVKKSISSCLLLVPAAGSTIDGPFKGQSPLDGRPSCPPMSWATTAPLWTRHSTSSRP</sequence>
<evidence type="ECO:0000313" key="3">
    <source>
        <dbReference type="Proteomes" id="UP000643165"/>
    </source>
</evidence>
<organism evidence="2 3">
    <name type="scientific">Micromonospora lutea</name>
    <dbReference type="NCBI Taxonomy" id="419825"/>
    <lineage>
        <taxon>Bacteria</taxon>
        <taxon>Bacillati</taxon>
        <taxon>Actinomycetota</taxon>
        <taxon>Actinomycetes</taxon>
        <taxon>Micromonosporales</taxon>
        <taxon>Micromonosporaceae</taxon>
        <taxon>Micromonospora</taxon>
    </lineage>
</organism>
<dbReference type="EMBL" id="BOPB01000002">
    <property type="protein sequence ID" value="GIJ19783.1"/>
    <property type="molecule type" value="Genomic_DNA"/>
</dbReference>
<dbReference type="PROSITE" id="PS51257">
    <property type="entry name" value="PROKAR_LIPOPROTEIN"/>
    <property type="match status" value="1"/>
</dbReference>
<feature type="transmembrane region" description="Helical" evidence="1">
    <location>
        <begin position="7"/>
        <end position="25"/>
    </location>
</feature>
<feature type="transmembrane region" description="Helical" evidence="1">
    <location>
        <begin position="31"/>
        <end position="50"/>
    </location>
</feature>
<dbReference type="Proteomes" id="UP000643165">
    <property type="component" value="Unassembled WGS sequence"/>
</dbReference>
<reference evidence="2 3" key="1">
    <citation type="submission" date="2021-01" db="EMBL/GenBank/DDBJ databases">
        <title>Whole genome shotgun sequence of Verrucosispora lutea NBRC 106530.</title>
        <authorList>
            <person name="Komaki H."/>
            <person name="Tamura T."/>
        </authorList>
    </citation>
    <scope>NUCLEOTIDE SEQUENCE [LARGE SCALE GENOMIC DNA]</scope>
    <source>
        <strain evidence="2 3">NBRC 106530</strain>
    </source>
</reference>
<proteinExistence type="predicted"/>
<evidence type="ECO:0000313" key="2">
    <source>
        <dbReference type="EMBL" id="GIJ19783.1"/>
    </source>
</evidence>
<comment type="caution">
    <text evidence="2">The sequence shown here is derived from an EMBL/GenBank/DDBJ whole genome shotgun (WGS) entry which is preliminary data.</text>
</comment>
<keyword evidence="1" id="KW-0812">Transmembrane</keyword>
<protein>
    <recommendedName>
        <fullName evidence="4">Band 7 domain-containing protein</fullName>
    </recommendedName>
</protein>
<accession>A0ABQ4IPF6</accession>
<gene>
    <name evidence="2" type="ORF">Vlu01_04070</name>
</gene>